<accession>A0A8S2D8X1</accession>
<dbReference type="EMBL" id="CAJOBA010002724">
    <property type="protein sequence ID" value="CAF3657050.1"/>
    <property type="molecule type" value="Genomic_DNA"/>
</dbReference>
<reference evidence="2" key="1">
    <citation type="submission" date="2021-02" db="EMBL/GenBank/DDBJ databases">
        <authorList>
            <person name="Nowell W R."/>
        </authorList>
    </citation>
    <scope>NUCLEOTIDE SEQUENCE</scope>
</reference>
<dbReference type="AlphaFoldDB" id="A0A8S2D8X1"/>
<evidence type="ECO:0000259" key="1">
    <source>
        <dbReference type="PROSITE" id="PS50104"/>
    </source>
</evidence>
<organism evidence="2 4">
    <name type="scientific">Didymodactylos carnosus</name>
    <dbReference type="NCBI Taxonomy" id="1234261"/>
    <lineage>
        <taxon>Eukaryota</taxon>
        <taxon>Metazoa</taxon>
        <taxon>Spiralia</taxon>
        <taxon>Gnathifera</taxon>
        <taxon>Rotifera</taxon>
        <taxon>Eurotatoria</taxon>
        <taxon>Bdelloidea</taxon>
        <taxon>Philodinida</taxon>
        <taxon>Philodinidae</taxon>
        <taxon>Didymodactylos</taxon>
    </lineage>
</organism>
<dbReference type="EMBL" id="CAJNOK010002723">
    <property type="protein sequence ID" value="CAF0872216.1"/>
    <property type="molecule type" value="Genomic_DNA"/>
</dbReference>
<dbReference type="GO" id="GO:0007165">
    <property type="term" value="P:signal transduction"/>
    <property type="evidence" value="ECO:0007669"/>
    <property type="project" value="InterPro"/>
</dbReference>
<evidence type="ECO:0000313" key="4">
    <source>
        <dbReference type="Proteomes" id="UP000677228"/>
    </source>
</evidence>
<dbReference type="Gene3D" id="3.40.50.10140">
    <property type="entry name" value="Toll/interleukin-1 receptor homology (TIR) domain"/>
    <property type="match status" value="1"/>
</dbReference>
<dbReference type="PANTHER" id="PTHR46270:SF2">
    <property type="entry name" value="TIR DOMAIN-CONTAINING PROTEIN"/>
    <property type="match status" value="1"/>
</dbReference>
<feature type="domain" description="TIR" evidence="1">
    <location>
        <begin position="413"/>
        <end position="548"/>
    </location>
</feature>
<dbReference type="InterPro" id="IPR000157">
    <property type="entry name" value="TIR_dom"/>
</dbReference>
<dbReference type="SMART" id="SM00255">
    <property type="entry name" value="TIR"/>
    <property type="match status" value="1"/>
</dbReference>
<dbReference type="PROSITE" id="PS50104">
    <property type="entry name" value="TIR"/>
    <property type="match status" value="1"/>
</dbReference>
<dbReference type="PANTHER" id="PTHR46270">
    <property type="entry name" value="ARMADILLO-TYPE FOLD-RELATED"/>
    <property type="match status" value="1"/>
</dbReference>
<dbReference type="Pfam" id="PF13676">
    <property type="entry name" value="TIR_2"/>
    <property type="match status" value="1"/>
</dbReference>
<dbReference type="Proteomes" id="UP000677228">
    <property type="component" value="Unassembled WGS sequence"/>
</dbReference>
<dbReference type="SUPFAM" id="SSF52200">
    <property type="entry name" value="Toll/Interleukin receptor TIR domain"/>
    <property type="match status" value="1"/>
</dbReference>
<evidence type="ECO:0000313" key="3">
    <source>
        <dbReference type="EMBL" id="CAF3657050.1"/>
    </source>
</evidence>
<dbReference type="Proteomes" id="UP000682733">
    <property type="component" value="Unassembled WGS sequence"/>
</dbReference>
<name>A0A8S2D8X1_9BILA</name>
<sequence length="689" mass="79365">MQSLLEIVEFELYSNELLFNRETFITYLELFNSSLMIEYLKDQLDNEQLVELCGKVIWIIILITTEASRLSSLEKNDLKNSTVLFESIMNHITTHIGKENASFQTQSLNVTSLELITKVKEYETNKLLGLLWNLVDKTVLIPFFVDIGYPKAFLQWMAMSTSKRKYTRSLMPSVYNIARHYQGAQALRDQKAGDHLAMYKKQVIEKYGNKIDATVTAKINLYQSMTTALMLEPEEIKKDEKTTNNILDTILDLTIEASQSATLRTNTLLHISELLVVLTKIFVNDDVVDYILKYAQVKNHILLQSRVQFFCDLLIRTKIDNQNNSLLQLTCITLFNILWSISFNDKYQTEMKQNELFVSAIKTTAENENNDELFAQNSFQKHLSSIKKAADGILFNLNLETVSKLPTTHSTNANPSIFISYSHGDKVFCKNLIDVLQPSSKQTHFWVDFLNINSAVVHSDDLWEQIAEAIEKADAIILIISKNYYDSKSCRQELSYAKDMQKKRIIPIYMQKEYKPTGWLGIRIAGLAYIDFSKKAFDIAVKELSEILNKSTEIIPKLQQALTLVDSDPKHTTSIDSNSSIALEKPTTTWTLDDINLWFEKNRISTELRMLFDFQDGAELLTYASDLKSNLEREEKNTRLHFEKKHNEPLSTLQFNRFKRALYHLIDVQNLAQKNDLSNPPISLICSMM</sequence>
<evidence type="ECO:0000313" key="2">
    <source>
        <dbReference type="EMBL" id="CAF0872216.1"/>
    </source>
</evidence>
<protein>
    <recommendedName>
        <fullName evidence="1">TIR domain-containing protein</fullName>
    </recommendedName>
</protein>
<proteinExistence type="predicted"/>
<comment type="caution">
    <text evidence="2">The sequence shown here is derived from an EMBL/GenBank/DDBJ whole genome shotgun (WGS) entry which is preliminary data.</text>
</comment>
<gene>
    <name evidence="2" type="ORF">OVA965_LOCUS8191</name>
    <name evidence="3" type="ORF">TMI583_LOCUS8187</name>
</gene>
<dbReference type="InterPro" id="IPR035897">
    <property type="entry name" value="Toll_tir_struct_dom_sf"/>
</dbReference>